<dbReference type="GO" id="GO:0006777">
    <property type="term" value="P:Mo-molybdopterin cofactor biosynthetic process"/>
    <property type="evidence" value="ECO:0007669"/>
    <property type="project" value="UniProtKB-KW"/>
</dbReference>
<keyword evidence="15" id="KW-1185">Reference proteome</keyword>
<dbReference type="SFLD" id="SFLDG01067">
    <property type="entry name" value="SPASM/twitch_domain_containing"/>
    <property type="match status" value="1"/>
</dbReference>
<keyword evidence="10" id="KW-0501">Molybdenum cofactor biosynthesis</keyword>
<reference evidence="14 15" key="1">
    <citation type="submission" date="2016-10" db="EMBL/GenBank/DDBJ databases">
        <authorList>
            <person name="de Groot N.N."/>
        </authorList>
    </citation>
    <scope>NUCLEOTIDE SEQUENCE [LARGE SCALE GENOMIC DNA]</scope>
    <source>
        <strain evidence="14 15">DSM 12130</strain>
    </source>
</reference>
<keyword evidence="6" id="KW-0547">Nucleotide-binding</keyword>
<evidence type="ECO:0000259" key="13">
    <source>
        <dbReference type="PROSITE" id="PS51918"/>
    </source>
</evidence>
<evidence type="ECO:0000313" key="15">
    <source>
        <dbReference type="Proteomes" id="UP000199073"/>
    </source>
</evidence>
<dbReference type="CDD" id="cd21117">
    <property type="entry name" value="Twitch_MoaA"/>
    <property type="match status" value="1"/>
</dbReference>
<dbReference type="SFLD" id="SFLDG01383">
    <property type="entry name" value="cyclic_pyranopterin_phosphate"/>
    <property type="match status" value="1"/>
</dbReference>
<dbReference type="EMBL" id="FNJI01000001">
    <property type="protein sequence ID" value="SDO35545.1"/>
    <property type="molecule type" value="Genomic_DNA"/>
</dbReference>
<dbReference type="InterPro" id="IPR013483">
    <property type="entry name" value="MoaA"/>
</dbReference>
<keyword evidence="4" id="KW-0949">S-adenosyl-L-methionine</keyword>
<dbReference type="InterPro" id="IPR050105">
    <property type="entry name" value="MoCo_biosynth_MoaA/MoaC"/>
</dbReference>
<keyword evidence="9" id="KW-0342">GTP-binding</keyword>
<dbReference type="OrthoDB" id="9763993at2"/>
<dbReference type="Pfam" id="PF04055">
    <property type="entry name" value="Radical_SAM"/>
    <property type="match status" value="1"/>
</dbReference>
<evidence type="ECO:0000256" key="11">
    <source>
        <dbReference type="ARBA" id="ARBA00023239"/>
    </source>
</evidence>
<evidence type="ECO:0000313" key="14">
    <source>
        <dbReference type="EMBL" id="SDO35545.1"/>
    </source>
</evidence>
<dbReference type="AlphaFoldDB" id="A0A1H0IVU2"/>
<dbReference type="Pfam" id="PF06463">
    <property type="entry name" value="Mob_synth_C"/>
    <property type="match status" value="1"/>
</dbReference>
<dbReference type="SUPFAM" id="SSF102114">
    <property type="entry name" value="Radical SAM enzymes"/>
    <property type="match status" value="1"/>
</dbReference>
<evidence type="ECO:0000256" key="6">
    <source>
        <dbReference type="ARBA" id="ARBA00022741"/>
    </source>
</evidence>
<dbReference type="NCBIfam" id="TIGR02666">
    <property type="entry name" value="moaA"/>
    <property type="match status" value="1"/>
</dbReference>
<dbReference type="GO" id="GO:0046872">
    <property type="term" value="F:metal ion binding"/>
    <property type="evidence" value="ECO:0007669"/>
    <property type="project" value="UniProtKB-KW"/>
</dbReference>
<dbReference type="Gene3D" id="3.20.20.70">
    <property type="entry name" value="Aldolase class I"/>
    <property type="match status" value="1"/>
</dbReference>
<dbReference type="InterPro" id="IPR058240">
    <property type="entry name" value="rSAM_sf"/>
</dbReference>
<dbReference type="SFLD" id="SFLDS00029">
    <property type="entry name" value="Radical_SAM"/>
    <property type="match status" value="1"/>
</dbReference>
<keyword evidence="5" id="KW-0479">Metal-binding</keyword>
<evidence type="ECO:0000256" key="3">
    <source>
        <dbReference type="ARBA" id="ARBA00022485"/>
    </source>
</evidence>
<keyword evidence="3" id="KW-0004">4Fe-4S</keyword>
<dbReference type="GO" id="GO:0005525">
    <property type="term" value="F:GTP binding"/>
    <property type="evidence" value="ECO:0007669"/>
    <property type="project" value="UniProtKB-KW"/>
</dbReference>
<evidence type="ECO:0000256" key="12">
    <source>
        <dbReference type="ARBA" id="ARBA00048697"/>
    </source>
</evidence>
<evidence type="ECO:0000256" key="4">
    <source>
        <dbReference type="ARBA" id="ARBA00022691"/>
    </source>
</evidence>
<proteinExistence type="predicted"/>
<keyword evidence="11" id="KW-0456">Lyase</keyword>
<dbReference type="PROSITE" id="PS01305">
    <property type="entry name" value="MOAA_NIFB_PQQE"/>
    <property type="match status" value="1"/>
</dbReference>
<evidence type="ECO:0000256" key="10">
    <source>
        <dbReference type="ARBA" id="ARBA00023150"/>
    </source>
</evidence>
<evidence type="ECO:0000256" key="1">
    <source>
        <dbReference type="ARBA" id="ARBA00001966"/>
    </source>
</evidence>
<sequence length="337" mass="37504">MNAPITTGFINPPLLIDNLGRCLTYLRLAITDRCNLRCRYCMPPEGASFLRHDQILSYEELDRLTSIFVSLGISKIRITGGEPFARKDCVTFMSRIKEKQPGLDLRITTNGVAVQPHLAKLKTIGIGGINLSLDTLDSVRFREITRVGRLDSVLTTFHETIRLGIPLKINSVVQPDTSDAEIMQIAALAQYHPIDVRFIEPMPFSGSTQAFTTLDTCLEERIKRLFPARRKASSIGIETASKFTVAGYRGTIGLIEGESRKFCGSCNKVRVTPAGMMKNCLYDEGVLDLRELLRSNMTDQEIADNIRQTVSCKMEDGYQAAAKRHAEHHYSMASIGG</sequence>
<dbReference type="SMART" id="SM00729">
    <property type="entry name" value="Elp3"/>
    <property type="match status" value="1"/>
</dbReference>
<dbReference type="RefSeq" id="WP_092218594.1">
    <property type="nucleotide sequence ID" value="NZ_FNJI01000001.1"/>
</dbReference>
<keyword evidence="7" id="KW-0408">Iron</keyword>
<feature type="domain" description="Radical SAM core" evidence="13">
    <location>
        <begin position="18"/>
        <end position="238"/>
    </location>
</feature>
<dbReference type="PROSITE" id="PS51918">
    <property type="entry name" value="RADICAL_SAM"/>
    <property type="match status" value="1"/>
</dbReference>
<evidence type="ECO:0000256" key="7">
    <source>
        <dbReference type="ARBA" id="ARBA00023004"/>
    </source>
</evidence>
<dbReference type="InterPro" id="IPR000385">
    <property type="entry name" value="MoaA_NifB_PqqE_Fe-S-bd_CS"/>
</dbReference>
<comment type="catalytic activity">
    <reaction evidence="12">
        <text>GTP + AH2 + S-adenosyl-L-methionine = (8S)-3',8-cyclo-7,8-dihydroguanosine 5'-triphosphate + 5'-deoxyadenosine + L-methionine + A + H(+)</text>
        <dbReference type="Rhea" id="RHEA:49576"/>
        <dbReference type="ChEBI" id="CHEBI:13193"/>
        <dbReference type="ChEBI" id="CHEBI:15378"/>
        <dbReference type="ChEBI" id="CHEBI:17319"/>
        <dbReference type="ChEBI" id="CHEBI:17499"/>
        <dbReference type="ChEBI" id="CHEBI:37565"/>
        <dbReference type="ChEBI" id="CHEBI:57844"/>
        <dbReference type="ChEBI" id="CHEBI:59789"/>
        <dbReference type="ChEBI" id="CHEBI:131766"/>
        <dbReference type="EC" id="4.1.99.22"/>
    </reaction>
</comment>
<dbReference type="InterPro" id="IPR013785">
    <property type="entry name" value="Aldolase_TIM"/>
</dbReference>
<dbReference type="PANTHER" id="PTHR22960">
    <property type="entry name" value="MOLYBDOPTERIN COFACTOR SYNTHESIS PROTEIN A"/>
    <property type="match status" value="1"/>
</dbReference>
<dbReference type="CDD" id="cd01335">
    <property type="entry name" value="Radical_SAM"/>
    <property type="match status" value="1"/>
</dbReference>
<dbReference type="EC" id="4.1.99.22" evidence="2"/>
<dbReference type="STRING" id="91360.SAMN05660330_00045"/>
<accession>A0A1H0IVU2</accession>
<evidence type="ECO:0000256" key="2">
    <source>
        <dbReference type="ARBA" id="ARBA00012167"/>
    </source>
</evidence>
<dbReference type="InterPro" id="IPR040064">
    <property type="entry name" value="MoaA-like"/>
</dbReference>
<dbReference type="PANTHER" id="PTHR22960:SF0">
    <property type="entry name" value="MOLYBDENUM COFACTOR BIOSYNTHESIS PROTEIN 1"/>
    <property type="match status" value="1"/>
</dbReference>
<dbReference type="UniPathway" id="UPA00344"/>
<evidence type="ECO:0000256" key="8">
    <source>
        <dbReference type="ARBA" id="ARBA00023014"/>
    </source>
</evidence>
<dbReference type="GO" id="GO:0051539">
    <property type="term" value="F:4 iron, 4 sulfur cluster binding"/>
    <property type="evidence" value="ECO:0007669"/>
    <property type="project" value="UniProtKB-KW"/>
</dbReference>
<protein>
    <recommendedName>
        <fullName evidence="2">GTP 3',8-cyclase</fullName>
        <ecNumber evidence="2">4.1.99.22</ecNumber>
    </recommendedName>
</protein>
<name>A0A1H0IVU2_9BACT</name>
<dbReference type="InterPro" id="IPR007197">
    <property type="entry name" value="rSAM"/>
</dbReference>
<comment type="cofactor">
    <cofactor evidence="1">
        <name>[4Fe-4S] cluster</name>
        <dbReference type="ChEBI" id="CHEBI:49883"/>
    </cofactor>
</comment>
<dbReference type="Proteomes" id="UP000199073">
    <property type="component" value="Unassembled WGS sequence"/>
</dbReference>
<evidence type="ECO:0000256" key="5">
    <source>
        <dbReference type="ARBA" id="ARBA00022723"/>
    </source>
</evidence>
<gene>
    <name evidence="14" type="ORF">SAMN05660330_00045</name>
</gene>
<dbReference type="GO" id="GO:0061799">
    <property type="term" value="F:cyclic pyranopterin monophosphate synthase activity"/>
    <property type="evidence" value="ECO:0007669"/>
    <property type="project" value="TreeGrafter"/>
</dbReference>
<dbReference type="InterPro" id="IPR010505">
    <property type="entry name" value="MoaA_twitch"/>
</dbReference>
<dbReference type="GO" id="GO:0061798">
    <property type="term" value="F:GTP 3',8'-cyclase activity"/>
    <property type="evidence" value="ECO:0007669"/>
    <property type="project" value="UniProtKB-EC"/>
</dbReference>
<keyword evidence="8" id="KW-0411">Iron-sulfur</keyword>
<dbReference type="InterPro" id="IPR006638">
    <property type="entry name" value="Elp3/MiaA/NifB-like_rSAM"/>
</dbReference>
<organism evidence="14 15">
    <name type="scientific">Desulforhopalus singaporensis</name>
    <dbReference type="NCBI Taxonomy" id="91360"/>
    <lineage>
        <taxon>Bacteria</taxon>
        <taxon>Pseudomonadati</taxon>
        <taxon>Thermodesulfobacteriota</taxon>
        <taxon>Desulfobulbia</taxon>
        <taxon>Desulfobulbales</taxon>
        <taxon>Desulfocapsaceae</taxon>
        <taxon>Desulforhopalus</taxon>
    </lineage>
</organism>
<dbReference type="SFLD" id="SFLDG01386">
    <property type="entry name" value="main_SPASM_domain-containing"/>
    <property type="match status" value="1"/>
</dbReference>
<evidence type="ECO:0000256" key="9">
    <source>
        <dbReference type="ARBA" id="ARBA00023134"/>
    </source>
</evidence>